<evidence type="ECO:0000256" key="12">
    <source>
        <dbReference type="ARBA" id="ARBA00023239"/>
    </source>
</evidence>
<feature type="domain" description="Anthranilate synthase component I N-terminal" evidence="16">
    <location>
        <begin position="29"/>
        <end position="178"/>
    </location>
</feature>
<comment type="pathway">
    <text evidence="2">Amino-acid biosynthesis; L-tryptophan biosynthesis; L-tryptophan from chorismate: step 1/5.</text>
</comment>
<dbReference type="PANTHER" id="PTHR11236:SF46">
    <property type="entry name" value="ANTHRANILATE SYNTHASE COMPONENT 1"/>
    <property type="match status" value="1"/>
</dbReference>
<dbReference type="PRINTS" id="PR00095">
    <property type="entry name" value="ANTSNTHASEI"/>
</dbReference>
<dbReference type="InterPro" id="IPR015890">
    <property type="entry name" value="Chorismate_C"/>
</dbReference>
<sequence>MGITPDLAGFRELARERRVVTVAARVISDADTPVSVYHRLAASRPGTFLLESVERGVSSRWSFVGVRSAATLSSDDGRLVWQGTVPVGLPGAEGGSAAYADDPLAALAECLRLLIHDHPQPDLPPFVSGFVGHLGYDVVRRLEKLPNDTVDDLQVPEIGMMLVTDLAALDHRTGEVWLLANAINWDDSDERVDQAYADACERVRSMVADLTRPREPLVRTVAADHQPAAVVRQRTDADHEQAVRDAIAEIEAGECFQIVVSQRFEVPDAPDAFEIYRRLRLGNPSPYLYLLRMAGYDIVGSSPEALVTVRGGTATTYPIAGTRPRGSTPAEDVALEQELLADEKERAEHLMLVDLGRNDLGRVCEPGSVEVVEFMEVRRYSHVMHMEAAVTGRLAPGRTALAATLACFPAGTLSGAPKVRAMEIIERLELTRRGTYGGVVGWFDFNGDSDTAIAIRTALVKDGTAFVQAGGGIVADSVPALENAESQNKAAAALRAIAAAAELRELEPGDLDG</sequence>
<evidence type="ECO:0000256" key="8">
    <source>
        <dbReference type="ARBA" id="ARBA00022723"/>
    </source>
</evidence>
<evidence type="ECO:0000256" key="6">
    <source>
        <dbReference type="ARBA" id="ARBA00020653"/>
    </source>
</evidence>
<dbReference type="InterPro" id="IPR006805">
    <property type="entry name" value="Anth_synth_I_N"/>
</dbReference>
<comment type="catalytic activity">
    <reaction evidence="14">
        <text>chorismate + L-glutamine = anthranilate + pyruvate + L-glutamate + H(+)</text>
        <dbReference type="Rhea" id="RHEA:21732"/>
        <dbReference type="ChEBI" id="CHEBI:15361"/>
        <dbReference type="ChEBI" id="CHEBI:15378"/>
        <dbReference type="ChEBI" id="CHEBI:16567"/>
        <dbReference type="ChEBI" id="CHEBI:29748"/>
        <dbReference type="ChEBI" id="CHEBI:29985"/>
        <dbReference type="ChEBI" id="CHEBI:58359"/>
        <dbReference type="EC" id="4.1.3.27"/>
    </reaction>
</comment>
<organism evidence="17 18">
    <name type="scientific">Enemella evansiae</name>
    <dbReference type="NCBI Taxonomy" id="2016499"/>
    <lineage>
        <taxon>Bacteria</taxon>
        <taxon>Bacillati</taxon>
        <taxon>Actinomycetota</taxon>
        <taxon>Actinomycetes</taxon>
        <taxon>Propionibacteriales</taxon>
        <taxon>Propionibacteriaceae</taxon>
        <taxon>Enemella</taxon>
    </lineage>
</organism>
<dbReference type="GO" id="GO:0004049">
    <property type="term" value="F:anthranilate synthase activity"/>
    <property type="evidence" value="ECO:0007669"/>
    <property type="project" value="UniProtKB-EC"/>
</dbReference>
<dbReference type="SUPFAM" id="SSF56322">
    <property type="entry name" value="ADC synthase"/>
    <property type="match status" value="1"/>
</dbReference>
<dbReference type="Proteomes" id="UP000215896">
    <property type="component" value="Unassembled WGS sequence"/>
</dbReference>
<reference evidence="17 18" key="1">
    <citation type="submission" date="2017-07" db="EMBL/GenBank/DDBJ databases">
        <title>Draft whole genome sequences of clinical Proprionibacteriaceae strains.</title>
        <authorList>
            <person name="Bernier A.-M."/>
            <person name="Bernard K."/>
            <person name="Domingo M.-C."/>
        </authorList>
    </citation>
    <scope>NUCLEOTIDE SEQUENCE [LARGE SCALE GENOMIC DNA]</scope>
    <source>
        <strain evidence="17 18">NML 030167</strain>
    </source>
</reference>
<evidence type="ECO:0000313" key="17">
    <source>
        <dbReference type="EMBL" id="OYO14784.1"/>
    </source>
</evidence>
<gene>
    <name evidence="17" type="ORF">CGZ94_06560</name>
</gene>
<comment type="function">
    <text evidence="13">Part of a heterotetrameric complex that catalyzes the two-step biosynthesis of anthranilate, an intermediate in the biosynthesis of L-tryptophan. In the first step, the glutamine-binding beta subunit (TrpG) of anthranilate synthase (AS) provides the glutamine amidotransferase activity which generates ammonia as a substrate that, along with chorismate, is used in the second step, catalyzed by the large alpha subunit of AS (TrpE) to produce anthranilate. In the absence of TrpG, TrpE can synthesize anthranilate directly from chorismate and high concentrations of ammonia.</text>
</comment>
<accession>A0A255GP51</accession>
<dbReference type="PANTHER" id="PTHR11236">
    <property type="entry name" value="AMINOBENZOATE/ANTHRANILATE SYNTHASE"/>
    <property type="match status" value="1"/>
</dbReference>
<name>A0A255GP51_9ACTN</name>
<dbReference type="EC" id="4.1.3.27" evidence="5"/>
<dbReference type="InterPro" id="IPR005801">
    <property type="entry name" value="ADC_synthase"/>
</dbReference>
<evidence type="ECO:0000256" key="3">
    <source>
        <dbReference type="ARBA" id="ARBA00009562"/>
    </source>
</evidence>
<dbReference type="Gene3D" id="3.60.120.10">
    <property type="entry name" value="Anthranilate synthase"/>
    <property type="match status" value="1"/>
</dbReference>
<keyword evidence="9" id="KW-0822">Tryptophan biosynthesis</keyword>
<keyword evidence="8" id="KW-0479">Metal-binding</keyword>
<evidence type="ECO:0000256" key="7">
    <source>
        <dbReference type="ARBA" id="ARBA00022605"/>
    </source>
</evidence>
<evidence type="ECO:0000256" key="1">
    <source>
        <dbReference type="ARBA" id="ARBA00001946"/>
    </source>
</evidence>
<evidence type="ECO:0000259" key="15">
    <source>
        <dbReference type="Pfam" id="PF00425"/>
    </source>
</evidence>
<evidence type="ECO:0000256" key="11">
    <source>
        <dbReference type="ARBA" id="ARBA00023141"/>
    </source>
</evidence>
<comment type="similarity">
    <text evidence="3">Belongs to the anthranilate synthase component I family.</text>
</comment>
<dbReference type="GO" id="GO:0000162">
    <property type="term" value="P:L-tryptophan biosynthetic process"/>
    <property type="evidence" value="ECO:0007669"/>
    <property type="project" value="UniProtKB-KW"/>
</dbReference>
<dbReference type="InterPro" id="IPR019999">
    <property type="entry name" value="Anth_synth_I-like"/>
</dbReference>
<dbReference type="Pfam" id="PF00425">
    <property type="entry name" value="Chorismate_bind"/>
    <property type="match status" value="1"/>
</dbReference>
<proteinExistence type="inferred from homology"/>
<comment type="subunit">
    <text evidence="4">Heterotetramer consisting of two non-identical subunits: a beta subunit (TrpG) and a large alpha subunit (TrpE).</text>
</comment>
<evidence type="ECO:0000256" key="4">
    <source>
        <dbReference type="ARBA" id="ARBA00011575"/>
    </source>
</evidence>
<dbReference type="AlphaFoldDB" id="A0A255GP51"/>
<dbReference type="EMBL" id="NMVO01000012">
    <property type="protein sequence ID" value="OYO14784.1"/>
    <property type="molecule type" value="Genomic_DNA"/>
</dbReference>
<evidence type="ECO:0000256" key="13">
    <source>
        <dbReference type="ARBA" id="ARBA00025634"/>
    </source>
</evidence>
<feature type="domain" description="Chorismate-utilising enzyme C-terminal" evidence="15">
    <location>
        <begin position="237"/>
        <end position="489"/>
    </location>
</feature>
<evidence type="ECO:0000256" key="5">
    <source>
        <dbReference type="ARBA" id="ARBA00012266"/>
    </source>
</evidence>
<evidence type="ECO:0000259" key="16">
    <source>
        <dbReference type="Pfam" id="PF04715"/>
    </source>
</evidence>
<dbReference type="Pfam" id="PF04715">
    <property type="entry name" value="Anth_synt_I_N"/>
    <property type="match status" value="1"/>
</dbReference>
<keyword evidence="18" id="KW-1185">Reference proteome</keyword>
<evidence type="ECO:0000256" key="14">
    <source>
        <dbReference type="ARBA" id="ARBA00047683"/>
    </source>
</evidence>
<evidence type="ECO:0000256" key="9">
    <source>
        <dbReference type="ARBA" id="ARBA00022822"/>
    </source>
</evidence>
<comment type="cofactor">
    <cofactor evidence="1">
        <name>Mg(2+)</name>
        <dbReference type="ChEBI" id="CHEBI:18420"/>
    </cofactor>
</comment>
<dbReference type="NCBIfam" id="NF010086">
    <property type="entry name" value="PRK13571.1"/>
    <property type="match status" value="1"/>
</dbReference>
<protein>
    <recommendedName>
        <fullName evidence="6">Anthranilate synthase component 1</fullName>
        <ecNumber evidence="5">4.1.3.27</ecNumber>
    </recommendedName>
</protein>
<evidence type="ECO:0000256" key="10">
    <source>
        <dbReference type="ARBA" id="ARBA00022842"/>
    </source>
</evidence>
<keyword evidence="10" id="KW-0460">Magnesium</keyword>
<keyword evidence="11" id="KW-0057">Aromatic amino acid biosynthesis</keyword>
<keyword evidence="12" id="KW-0456">Lyase</keyword>
<dbReference type="OrthoDB" id="3518032at2"/>
<dbReference type="GO" id="GO:0046872">
    <property type="term" value="F:metal ion binding"/>
    <property type="evidence" value="ECO:0007669"/>
    <property type="project" value="UniProtKB-KW"/>
</dbReference>
<comment type="caution">
    <text evidence="17">The sequence shown here is derived from an EMBL/GenBank/DDBJ whole genome shotgun (WGS) entry which is preliminary data.</text>
</comment>
<evidence type="ECO:0000313" key="18">
    <source>
        <dbReference type="Proteomes" id="UP000215896"/>
    </source>
</evidence>
<evidence type="ECO:0000256" key="2">
    <source>
        <dbReference type="ARBA" id="ARBA00004873"/>
    </source>
</evidence>
<keyword evidence="7" id="KW-0028">Amino-acid biosynthesis</keyword>